<keyword evidence="1" id="KW-0812">Transmembrane</keyword>
<dbReference type="Proteomes" id="UP001595816">
    <property type="component" value="Unassembled WGS sequence"/>
</dbReference>
<organism evidence="3 4">
    <name type="scientific">Hamadaea flava</name>
    <dbReference type="NCBI Taxonomy" id="1742688"/>
    <lineage>
        <taxon>Bacteria</taxon>
        <taxon>Bacillati</taxon>
        <taxon>Actinomycetota</taxon>
        <taxon>Actinomycetes</taxon>
        <taxon>Micromonosporales</taxon>
        <taxon>Micromonosporaceae</taxon>
        <taxon>Hamadaea</taxon>
    </lineage>
</organism>
<feature type="transmembrane region" description="Helical" evidence="1">
    <location>
        <begin position="144"/>
        <end position="165"/>
    </location>
</feature>
<evidence type="ECO:0000313" key="4">
    <source>
        <dbReference type="Proteomes" id="UP001595816"/>
    </source>
</evidence>
<sequence length="213" mass="22114">MSTTRCDAVRLDLSARLDGETTELPADRLDTHVAGCDGCRSWLTEAERVTRLARVRAVGVPDLTGQILAAVAQERQTLRVRREGDRQVLRIAVAIAAAVQLVLALPVLLGVGVDPHASREMASFDIAMAVGFALAAWKPDRARAFVPVAFVLAGCLAATSFLDLAGGATHLAHEVGHVVALAQAGLLWALGRKSGVGTATVPGARTPASGGIG</sequence>
<feature type="transmembrane region" description="Helical" evidence="1">
    <location>
        <begin position="88"/>
        <end position="109"/>
    </location>
</feature>
<protein>
    <submittedName>
        <fullName evidence="3">Zf-HC2 domain-containing protein</fullName>
    </submittedName>
</protein>
<gene>
    <name evidence="3" type="ORF">ACFOZ4_39680</name>
</gene>
<comment type="caution">
    <text evidence="3">The sequence shown here is derived from an EMBL/GenBank/DDBJ whole genome shotgun (WGS) entry which is preliminary data.</text>
</comment>
<name>A0ABV8M2G9_9ACTN</name>
<dbReference type="InterPro" id="IPR027383">
    <property type="entry name" value="Znf_put"/>
</dbReference>
<accession>A0ABV8M2G9</accession>
<dbReference type="EMBL" id="JBHSAY010000033">
    <property type="protein sequence ID" value="MFC4136763.1"/>
    <property type="molecule type" value="Genomic_DNA"/>
</dbReference>
<evidence type="ECO:0000256" key="1">
    <source>
        <dbReference type="SAM" id="Phobius"/>
    </source>
</evidence>
<dbReference type="RefSeq" id="WP_253760624.1">
    <property type="nucleotide sequence ID" value="NZ_JAMZDZ010000001.1"/>
</dbReference>
<evidence type="ECO:0000259" key="2">
    <source>
        <dbReference type="Pfam" id="PF13490"/>
    </source>
</evidence>
<dbReference type="Pfam" id="PF13490">
    <property type="entry name" value="zf-HC2"/>
    <property type="match status" value="1"/>
</dbReference>
<keyword evidence="1" id="KW-0472">Membrane</keyword>
<proteinExistence type="predicted"/>
<feature type="transmembrane region" description="Helical" evidence="1">
    <location>
        <begin position="121"/>
        <end position="137"/>
    </location>
</feature>
<evidence type="ECO:0000313" key="3">
    <source>
        <dbReference type="EMBL" id="MFC4136763.1"/>
    </source>
</evidence>
<keyword evidence="1" id="KW-1133">Transmembrane helix</keyword>
<reference evidence="4" key="1">
    <citation type="journal article" date="2019" name="Int. J. Syst. Evol. Microbiol.">
        <title>The Global Catalogue of Microorganisms (GCM) 10K type strain sequencing project: providing services to taxonomists for standard genome sequencing and annotation.</title>
        <authorList>
            <consortium name="The Broad Institute Genomics Platform"/>
            <consortium name="The Broad Institute Genome Sequencing Center for Infectious Disease"/>
            <person name="Wu L."/>
            <person name="Ma J."/>
        </authorList>
    </citation>
    <scope>NUCLEOTIDE SEQUENCE [LARGE SCALE GENOMIC DNA]</scope>
    <source>
        <strain evidence="4">CGMCC 4.7289</strain>
    </source>
</reference>
<keyword evidence="4" id="KW-1185">Reference proteome</keyword>
<feature type="domain" description="Putative zinc-finger" evidence="2">
    <location>
        <begin position="6"/>
        <end position="40"/>
    </location>
</feature>